<feature type="transmembrane region" description="Helical" evidence="7">
    <location>
        <begin position="246"/>
        <end position="265"/>
    </location>
</feature>
<protein>
    <submittedName>
        <fullName evidence="8">Uncharacterized protein</fullName>
    </submittedName>
</protein>
<name>A0ABR2T9E6_9ROSI</name>
<reference evidence="8 9" key="1">
    <citation type="journal article" date="2024" name="G3 (Bethesda)">
        <title>Genome assembly of Hibiscus sabdariffa L. provides insights into metabolisms of medicinal natural products.</title>
        <authorList>
            <person name="Kim T."/>
        </authorList>
    </citation>
    <scope>NUCLEOTIDE SEQUENCE [LARGE SCALE GENOMIC DNA]</scope>
    <source>
        <strain evidence="8">TK-2024</strain>
        <tissue evidence="8">Old leaves</tissue>
    </source>
</reference>
<gene>
    <name evidence="8" type="ORF">V6N11_050304</name>
</gene>
<proteinExistence type="inferred from homology"/>
<feature type="transmembrane region" description="Helical" evidence="7">
    <location>
        <begin position="467"/>
        <end position="488"/>
    </location>
</feature>
<evidence type="ECO:0000256" key="3">
    <source>
        <dbReference type="ARBA" id="ARBA00022692"/>
    </source>
</evidence>
<comment type="subcellular location">
    <subcellularLocation>
        <location evidence="1">Membrane</location>
        <topology evidence="1">Multi-pass membrane protein</topology>
    </subcellularLocation>
</comment>
<keyword evidence="5 7" id="KW-0472">Membrane</keyword>
<feature type="transmembrane region" description="Helical" evidence="7">
    <location>
        <begin position="439"/>
        <end position="461"/>
    </location>
</feature>
<comment type="caution">
    <text evidence="8">The sequence shown here is derived from an EMBL/GenBank/DDBJ whole genome shotgun (WGS) entry which is preliminary data.</text>
</comment>
<organism evidence="8 9">
    <name type="scientific">Hibiscus sabdariffa</name>
    <name type="common">roselle</name>
    <dbReference type="NCBI Taxonomy" id="183260"/>
    <lineage>
        <taxon>Eukaryota</taxon>
        <taxon>Viridiplantae</taxon>
        <taxon>Streptophyta</taxon>
        <taxon>Embryophyta</taxon>
        <taxon>Tracheophyta</taxon>
        <taxon>Spermatophyta</taxon>
        <taxon>Magnoliopsida</taxon>
        <taxon>eudicotyledons</taxon>
        <taxon>Gunneridae</taxon>
        <taxon>Pentapetalae</taxon>
        <taxon>rosids</taxon>
        <taxon>malvids</taxon>
        <taxon>Malvales</taxon>
        <taxon>Malvaceae</taxon>
        <taxon>Malvoideae</taxon>
        <taxon>Hibiscus</taxon>
    </lineage>
</organism>
<dbReference type="Proteomes" id="UP001396334">
    <property type="component" value="Unassembled WGS sequence"/>
</dbReference>
<evidence type="ECO:0000256" key="5">
    <source>
        <dbReference type="ARBA" id="ARBA00023136"/>
    </source>
</evidence>
<evidence type="ECO:0000313" key="9">
    <source>
        <dbReference type="Proteomes" id="UP001396334"/>
    </source>
</evidence>
<evidence type="ECO:0000256" key="2">
    <source>
        <dbReference type="ARBA" id="ARBA00008803"/>
    </source>
</evidence>
<evidence type="ECO:0000256" key="1">
    <source>
        <dbReference type="ARBA" id="ARBA00004141"/>
    </source>
</evidence>
<dbReference type="PANTHER" id="PTHR13317:SF4">
    <property type="entry name" value="TRANSMEMBRANE ANTERIOR POSTERIOR TRANSFORMATION PROTEIN 1 HOMOLOG"/>
    <property type="match status" value="1"/>
</dbReference>
<feature type="transmembrane region" description="Helical" evidence="7">
    <location>
        <begin position="285"/>
        <end position="307"/>
    </location>
</feature>
<evidence type="ECO:0000256" key="4">
    <source>
        <dbReference type="ARBA" id="ARBA00022989"/>
    </source>
</evidence>
<keyword evidence="3 7" id="KW-0812">Transmembrane</keyword>
<keyword evidence="4 7" id="KW-1133">Transmembrane helix</keyword>
<comment type="similarity">
    <text evidence="2">Belongs to the TAPT1 family.</text>
</comment>
<evidence type="ECO:0000313" key="8">
    <source>
        <dbReference type="EMBL" id="KAK9034126.1"/>
    </source>
</evidence>
<dbReference type="Pfam" id="PF05346">
    <property type="entry name" value="DUF747"/>
    <property type="match status" value="1"/>
</dbReference>
<feature type="region of interest" description="Disordered" evidence="6">
    <location>
        <begin position="27"/>
        <end position="49"/>
    </location>
</feature>
<dbReference type="InterPro" id="IPR008010">
    <property type="entry name" value="Tatp1"/>
</dbReference>
<keyword evidence="9" id="KW-1185">Reference proteome</keyword>
<feature type="region of interest" description="Disordered" evidence="6">
    <location>
        <begin position="63"/>
        <end position="95"/>
    </location>
</feature>
<accession>A0ABR2T9E6</accession>
<sequence length="532" mass="59289">MALRSSGSRKPALEILTERKYLEDGDRSLIYHSSSDRPPSPDGAIPSRQNRMKKKLNIEESATEFPTAAEDPVEKQWGSNGGSVPVGPNPDNYGTRDNGNVNRISYVGGASFVVLEDSVCQNVCGFGELRQRNVNGGGEMETMEARADESGGEVSSAKEPFPPVLPQPMANGNVGNTLQTAVSLGWKRVMAEDPNYVYTVDKSLVKYFLEEMHHGNSLRNTTTLGSEKERERVYDTIFRLPWRCEVLISAGFIICFDSFLSLLTIMPTRVLITFWRLLTTRQFKWPSAAELCDFGCFLVLACGVIVLGQIAQAITLSTCIVSHNNALFALLVSNNFAEIKSSVFKRFSKDNIHSLAYSGELPFTHTSLWELYVPVDVILNVMEPKLTATDLDVPYTFDIIKHSFLAKFNDIKPIIYSEFLEDLCKQTLNMQTEDCKKNLTFVPLAPACVVIRVLTPVYAAHLPCSPVAWRFFGILFLISMTYIMLTSLKVMIGVGLKKHATWEFKSTYEVRKEKPKPKFGGGYGSAGVLYGR</sequence>
<evidence type="ECO:0000256" key="6">
    <source>
        <dbReference type="SAM" id="MobiDB-lite"/>
    </source>
</evidence>
<dbReference type="EMBL" id="JBBPBN010000007">
    <property type="protein sequence ID" value="KAK9034126.1"/>
    <property type="molecule type" value="Genomic_DNA"/>
</dbReference>
<evidence type="ECO:0000256" key="7">
    <source>
        <dbReference type="SAM" id="Phobius"/>
    </source>
</evidence>
<dbReference type="PANTHER" id="PTHR13317">
    <property type="entry name" value="TRANSMEMBRANE ANTERIOR POSTERIOR TRANSFORMATION PROTEIN 1 HOMOLOG"/>
    <property type="match status" value="1"/>
</dbReference>